<dbReference type="OrthoDB" id="2657224at2"/>
<accession>A0A5C4TDT8</accession>
<keyword evidence="6" id="KW-1133">Transmembrane helix</keyword>
<proteinExistence type="inferred from homology"/>
<keyword evidence="3" id="KW-0731">Sigma factor</keyword>
<dbReference type="PANTHER" id="PTHR43133:SF8">
    <property type="entry name" value="RNA POLYMERASE SIGMA FACTOR HI_1459-RELATED"/>
    <property type="match status" value="1"/>
</dbReference>
<dbReference type="Proteomes" id="UP000307943">
    <property type="component" value="Unassembled WGS sequence"/>
</dbReference>
<dbReference type="SUPFAM" id="SSF88659">
    <property type="entry name" value="Sigma3 and sigma4 domains of RNA polymerase sigma factors"/>
    <property type="match status" value="1"/>
</dbReference>
<dbReference type="PANTHER" id="PTHR43133">
    <property type="entry name" value="RNA POLYMERASE ECF-TYPE SIGMA FACTO"/>
    <property type="match status" value="1"/>
</dbReference>
<dbReference type="GO" id="GO:0003677">
    <property type="term" value="F:DNA binding"/>
    <property type="evidence" value="ECO:0007669"/>
    <property type="project" value="UniProtKB-KW"/>
</dbReference>
<feature type="transmembrane region" description="Helical" evidence="6">
    <location>
        <begin position="12"/>
        <end position="34"/>
    </location>
</feature>
<evidence type="ECO:0000259" key="7">
    <source>
        <dbReference type="Pfam" id="PF04542"/>
    </source>
</evidence>
<gene>
    <name evidence="9" type="ORF">FE784_07375</name>
</gene>
<dbReference type="Gene3D" id="1.10.10.10">
    <property type="entry name" value="Winged helix-like DNA-binding domain superfamily/Winged helix DNA-binding domain"/>
    <property type="match status" value="1"/>
</dbReference>
<dbReference type="InterPro" id="IPR036388">
    <property type="entry name" value="WH-like_DNA-bd_sf"/>
</dbReference>
<dbReference type="InterPro" id="IPR013324">
    <property type="entry name" value="RNA_pol_sigma_r3/r4-like"/>
</dbReference>
<dbReference type="SUPFAM" id="SSF88946">
    <property type="entry name" value="Sigma2 domain of RNA polymerase sigma factors"/>
    <property type="match status" value="1"/>
</dbReference>
<evidence type="ECO:0000256" key="5">
    <source>
        <dbReference type="ARBA" id="ARBA00023163"/>
    </source>
</evidence>
<comment type="caution">
    <text evidence="9">The sequence shown here is derived from an EMBL/GenBank/DDBJ whole genome shotgun (WGS) entry which is preliminary data.</text>
</comment>
<organism evidence="9 10">
    <name type="scientific">Paenibacillus hemerocallicola</name>
    <dbReference type="NCBI Taxonomy" id="1172614"/>
    <lineage>
        <taxon>Bacteria</taxon>
        <taxon>Bacillati</taxon>
        <taxon>Bacillota</taxon>
        <taxon>Bacilli</taxon>
        <taxon>Bacillales</taxon>
        <taxon>Paenibacillaceae</taxon>
        <taxon>Paenibacillus</taxon>
    </lineage>
</organism>
<keyword evidence="5" id="KW-0804">Transcription</keyword>
<keyword evidence="2" id="KW-0805">Transcription regulation</keyword>
<dbReference type="Pfam" id="PF04545">
    <property type="entry name" value="Sigma70_r4"/>
    <property type="match status" value="1"/>
</dbReference>
<comment type="similarity">
    <text evidence="1">Belongs to the sigma-70 factor family. ECF subfamily.</text>
</comment>
<dbReference type="InterPro" id="IPR007630">
    <property type="entry name" value="RNA_pol_sigma70_r4"/>
</dbReference>
<feature type="domain" description="RNA polymerase sigma-70 region 4" evidence="8">
    <location>
        <begin position="170"/>
        <end position="209"/>
    </location>
</feature>
<keyword evidence="10" id="KW-1185">Reference proteome</keyword>
<evidence type="ECO:0000259" key="8">
    <source>
        <dbReference type="Pfam" id="PF04545"/>
    </source>
</evidence>
<evidence type="ECO:0000313" key="9">
    <source>
        <dbReference type="EMBL" id="TNJ67012.1"/>
    </source>
</evidence>
<reference evidence="9 10" key="1">
    <citation type="submission" date="2019-05" db="EMBL/GenBank/DDBJ databases">
        <title>We sequenced the genome of Paenibacillus hemerocallicola KCTC 33185 for further insight into its adaptation and study the phylogeny of Paenibacillus.</title>
        <authorList>
            <person name="Narsing Rao M.P."/>
        </authorList>
    </citation>
    <scope>NUCLEOTIDE SEQUENCE [LARGE SCALE GENOMIC DNA]</scope>
    <source>
        <strain evidence="9 10">KCTC 33185</strain>
    </source>
</reference>
<evidence type="ECO:0000256" key="1">
    <source>
        <dbReference type="ARBA" id="ARBA00010641"/>
    </source>
</evidence>
<name>A0A5C4TDT8_9BACL</name>
<dbReference type="Pfam" id="PF04542">
    <property type="entry name" value="Sigma70_r2"/>
    <property type="match status" value="1"/>
</dbReference>
<evidence type="ECO:0000256" key="4">
    <source>
        <dbReference type="ARBA" id="ARBA00023125"/>
    </source>
</evidence>
<dbReference type="EMBL" id="VDCQ01000007">
    <property type="protein sequence ID" value="TNJ67012.1"/>
    <property type="molecule type" value="Genomic_DNA"/>
</dbReference>
<dbReference type="Gene3D" id="1.10.1740.10">
    <property type="match status" value="1"/>
</dbReference>
<dbReference type="InterPro" id="IPR014284">
    <property type="entry name" value="RNA_pol_sigma-70_dom"/>
</dbReference>
<dbReference type="InterPro" id="IPR007627">
    <property type="entry name" value="RNA_pol_sigma70_r2"/>
</dbReference>
<evidence type="ECO:0000256" key="6">
    <source>
        <dbReference type="SAM" id="Phobius"/>
    </source>
</evidence>
<dbReference type="GO" id="GO:0006352">
    <property type="term" value="P:DNA-templated transcription initiation"/>
    <property type="evidence" value="ECO:0007669"/>
    <property type="project" value="InterPro"/>
</dbReference>
<protein>
    <submittedName>
        <fullName evidence="9">Sigma-70 family RNA polymerase sigma factor</fullName>
    </submittedName>
</protein>
<keyword evidence="6" id="KW-0472">Membrane</keyword>
<keyword evidence="6" id="KW-0812">Transmembrane</keyword>
<keyword evidence="4" id="KW-0238">DNA-binding</keyword>
<evidence type="ECO:0000256" key="2">
    <source>
        <dbReference type="ARBA" id="ARBA00023015"/>
    </source>
</evidence>
<dbReference type="NCBIfam" id="TIGR02937">
    <property type="entry name" value="sigma70-ECF"/>
    <property type="match status" value="1"/>
</dbReference>
<dbReference type="InterPro" id="IPR039425">
    <property type="entry name" value="RNA_pol_sigma-70-like"/>
</dbReference>
<sequence>MPDAAKIYQPYFIIFRFPFIECFCFVCLPYVILLSRSYVMMGVRLRDIEEKPMNWDRVWNEHRIDLYAYIYRRVRNSFDAEDMLQETFLKAFDSIRKRRAPPDNMAAFLKTVSRNLIIDQFRKKKRRPLPYPLEAALAHVSRDTVEDVVIRTELFAEMHAVIQTFPMHGRLIIEYRFFDDLSIKETASRMRASETAIRSLQFRITRKMRDRLLFCANTESKG</sequence>
<dbReference type="InterPro" id="IPR013325">
    <property type="entry name" value="RNA_pol_sigma_r2"/>
</dbReference>
<dbReference type="AlphaFoldDB" id="A0A5C4TDT8"/>
<evidence type="ECO:0000256" key="3">
    <source>
        <dbReference type="ARBA" id="ARBA00023082"/>
    </source>
</evidence>
<evidence type="ECO:0000313" key="10">
    <source>
        <dbReference type="Proteomes" id="UP000307943"/>
    </source>
</evidence>
<feature type="domain" description="RNA polymerase sigma-70 region 2" evidence="7">
    <location>
        <begin position="60"/>
        <end position="127"/>
    </location>
</feature>
<dbReference type="GO" id="GO:0016987">
    <property type="term" value="F:sigma factor activity"/>
    <property type="evidence" value="ECO:0007669"/>
    <property type="project" value="UniProtKB-KW"/>
</dbReference>